<dbReference type="GO" id="GO:0043937">
    <property type="term" value="P:regulation of sporulation"/>
    <property type="evidence" value="ECO:0007669"/>
    <property type="project" value="InterPro"/>
</dbReference>
<protein>
    <recommendedName>
        <fullName evidence="3">Spo0E family sporulation regulatory protein-aspartic acid phosphatase</fullName>
    </recommendedName>
</protein>
<dbReference type="KEGG" id="hli:HLI_07155"/>
<dbReference type="OrthoDB" id="2973540at2"/>
<reference evidence="1 2" key="1">
    <citation type="submission" date="2018-01" db="EMBL/GenBank/DDBJ databases">
        <title>The whole genome sequencing and assembly of Halobacillus litoralis ERB031 strain.</title>
        <authorList>
            <person name="Lee S.-J."/>
            <person name="Park M.-K."/>
            <person name="Kim J.-Y."/>
            <person name="Lee Y.-J."/>
            <person name="Yi H."/>
            <person name="Bahn Y.-S."/>
            <person name="Kim J.F."/>
            <person name="Lee D.-W."/>
        </authorList>
    </citation>
    <scope>NUCLEOTIDE SEQUENCE [LARGE SCALE GENOMIC DNA]</scope>
    <source>
        <strain evidence="1 2">ERB 031</strain>
    </source>
</reference>
<gene>
    <name evidence="1" type="ORF">HLI_07155</name>
</gene>
<dbReference type="Gene3D" id="4.10.280.10">
    <property type="entry name" value="Helix-loop-helix DNA-binding domain"/>
    <property type="match status" value="1"/>
</dbReference>
<proteinExistence type="predicted"/>
<dbReference type="InterPro" id="IPR018540">
    <property type="entry name" value="Spo0E-like"/>
</dbReference>
<organism evidence="1 2">
    <name type="scientific">Halobacillus litoralis</name>
    <dbReference type="NCBI Taxonomy" id="45668"/>
    <lineage>
        <taxon>Bacteria</taxon>
        <taxon>Bacillati</taxon>
        <taxon>Bacillota</taxon>
        <taxon>Bacilli</taxon>
        <taxon>Bacillales</taxon>
        <taxon>Bacillaceae</taxon>
        <taxon>Halobacillus</taxon>
    </lineage>
</organism>
<dbReference type="SUPFAM" id="SSF140500">
    <property type="entry name" value="BAS1536-like"/>
    <property type="match status" value="1"/>
</dbReference>
<accession>A0A410MIL9</accession>
<dbReference type="AlphaFoldDB" id="A0A410MIL9"/>
<dbReference type="GO" id="GO:0046983">
    <property type="term" value="F:protein dimerization activity"/>
    <property type="evidence" value="ECO:0007669"/>
    <property type="project" value="InterPro"/>
</dbReference>
<dbReference type="EMBL" id="CP026118">
    <property type="protein sequence ID" value="QAS54579.1"/>
    <property type="molecule type" value="Genomic_DNA"/>
</dbReference>
<dbReference type="Proteomes" id="UP000287756">
    <property type="component" value="Chromosome"/>
</dbReference>
<evidence type="ECO:0000313" key="2">
    <source>
        <dbReference type="Proteomes" id="UP000287756"/>
    </source>
</evidence>
<dbReference type="Pfam" id="PF09388">
    <property type="entry name" value="SpoOE-like"/>
    <property type="match status" value="1"/>
</dbReference>
<name>A0A410MIL9_9BACI</name>
<sequence length="61" mass="7503">MMYKEKLEQQIEELRIRMYELYNNNPADEELVRISQELDDLLNRFRKRTAANVQIDMNRVN</sequence>
<dbReference type="InterPro" id="IPR036638">
    <property type="entry name" value="HLH_DNA-bd_sf"/>
</dbReference>
<evidence type="ECO:0000313" key="1">
    <source>
        <dbReference type="EMBL" id="QAS54579.1"/>
    </source>
</evidence>
<dbReference type="InterPro" id="IPR037208">
    <property type="entry name" value="Spo0E-like_sf"/>
</dbReference>
<evidence type="ECO:0008006" key="3">
    <source>
        <dbReference type="Google" id="ProtNLM"/>
    </source>
</evidence>